<protein>
    <submittedName>
        <fullName evidence="1">Uncharacterized protein</fullName>
    </submittedName>
</protein>
<proteinExistence type="predicted"/>
<evidence type="ECO:0000313" key="1">
    <source>
        <dbReference type="Ensembl" id="ENSPANP00000047943.1"/>
    </source>
</evidence>
<name>A0A8I5R4X9_PAPAN</name>
<sequence length="126" mass="14003">MKTKHRWEKSTIFFISTHLTTTDPSLTQSLTEVESQSVTQAGVHWCDLSSLQPLPPRLKTSSHLSLPSSWDHRHTPPCQANFIFFNIETEFHLVARACLELLGSSNPPTLDSKSAGIVGVSYSARP</sequence>
<dbReference type="PRINTS" id="PR02045">
    <property type="entry name" value="F138DOMAIN"/>
</dbReference>
<dbReference type="OMA" id="FNIETEF"/>
<dbReference type="PANTHER" id="PTHR46254">
    <property type="entry name" value="PROTEIN GVQW1-RELATED"/>
    <property type="match status" value="1"/>
</dbReference>
<keyword evidence="2" id="KW-1185">Reference proteome</keyword>
<reference evidence="1" key="2">
    <citation type="submission" date="2025-08" db="UniProtKB">
        <authorList>
            <consortium name="Ensembl"/>
        </authorList>
    </citation>
    <scope>IDENTIFICATION</scope>
</reference>
<dbReference type="Proteomes" id="UP000028761">
    <property type="component" value="Chromosome 6"/>
</dbReference>
<organism evidence="1 2">
    <name type="scientific">Papio anubis</name>
    <name type="common">Olive baboon</name>
    <dbReference type="NCBI Taxonomy" id="9555"/>
    <lineage>
        <taxon>Eukaryota</taxon>
        <taxon>Metazoa</taxon>
        <taxon>Chordata</taxon>
        <taxon>Craniata</taxon>
        <taxon>Vertebrata</taxon>
        <taxon>Euteleostomi</taxon>
        <taxon>Mammalia</taxon>
        <taxon>Eutheria</taxon>
        <taxon>Euarchontoglires</taxon>
        <taxon>Primates</taxon>
        <taxon>Haplorrhini</taxon>
        <taxon>Catarrhini</taxon>
        <taxon>Cercopithecidae</taxon>
        <taxon>Cercopithecinae</taxon>
        <taxon>Papio</taxon>
    </lineage>
</organism>
<dbReference type="Ensembl" id="ENSPANT00000065811.1">
    <property type="protein sequence ID" value="ENSPANP00000047943.1"/>
    <property type="gene ID" value="ENSPANG00000041500.1"/>
</dbReference>
<accession>A0A8I5R4X9</accession>
<dbReference type="AlphaFoldDB" id="A0A8I5R4X9"/>
<evidence type="ECO:0000313" key="2">
    <source>
        <dbReference type="Proteomes" id="UP000028761"/>
    </source>
</evidence>
<reference evidence="1" key="3">
    <citation type="submission" date="2025-09" db="UniProtKB">
        <authorList>
            <consortium name="Ensembl"/>
        </authorList>
    </citation>
    <scope>IDENTIFICATION</scope>
</reference>
<reference evidence="1 2" key="1">
    <citation type="submission" date="2012-03" db="EMBL/GenBank/DDBJ databases">
        <title>Whole Genome Assembly of Papio anubis.</title>
        <authorList>
            <person name="Liu Y.L."/>
            <person name="Abraham K.A."/>
            <person name="Akbar H.A."/>
            <person name="Ali S.A."/>
            <person name="Anosike U.A."/>
            <person name="Aqrawi P.A."/>
            <person name="Arias F.A."/>
            <person name="Attaway T.A."/>
            <person name="Awwad R.A."/>
            <person name="Babu C.B."/>
            <person name="Bandaranaike D.B."/>
            <person name="Battles P.B."/>
            <person name="Bell A.B."/>
            <person name="Beltran B.B."/>
            <person name="Berhane-Mersha D.B."/>
            <person name="Bess C.B."/>
            <person name="Bickham C.B."/>
            <person name="Bolden T.B."/>
            <person name="Carter K.C."/>
            <person name="Chau D.C."/>
            <person name="Chavez A.C."/>
            <person name="Clerc-Blankenburg K.C."/>
            <person name="Coyle M.C."/>
            <person name="Dao M.D."/>
            <person name="Davila M.L.D."/>
            <person name="Davy-Carroll L.D."/>
            <person name="Denson S.D."/>
            <person name="Dinh H.D."/>
            <person name="Fernandez S.F."/>
            <person name="Fernando P.F."/>
            <person name="Forbes L.F."/>
            <person name="Francis C.F."/>
            <person name="Francisco L.F."/>
            <person name="Fu Q.F."/>
            <person name="Garcia-Iii R.G."/>
            <person name="Garrett T.G."/>
            <person name="Gross S.G."/>
            <person name="Gubbala S.G."/>
            <person name="Hirani K.H."/>
            <person name="Hogues M.H."/>
            <person name="Hollins B.H."/>
            <person name="Jackson L.J."/>
            <person name="Javaid M.J."/>
            <person name="Jhangiani S.J."/>
            <person name="Johnson A.J."/>
            <person name="Johnson B.J."/>
            <person name="Jones J.J."/>
            <person name="Joshi V.J."/>
            <person name="Kalu J.K."/>
            <person name="Khan N.K."/>
            <person name="Korchina V.K."/>
            <person name="Kovar C.K."/>
            <person name="Lago L.L."/>
            <person name="Lara F.L."/>
            <person name="Le T.-K.L."/>
            <person name="Lee S.L."/>
            <person name="Legall-Iii F.L."/>
            <person name="Lemon S.L."/>
            <person name="Liu J.L."/>
            <person name="Liu Y.-S.L."/>
            <person name="Liyanage D.L."/>
            <person name="Lopez J.L."/>
            <person name="Lorensuhewa L.L."/>
            <person name="Mata R.M."/>
            <person name="Mathew T.M."/>
            <person name="Mercado C.M."/>
            <person name="Mercado I.M."/>
            <person name="Morales K.M."/>
            <person name="Morgan M.M."/>
            <person name="Munidasa M.M."/>
            <person name="Ngo D.N."/>
            <person name="Nguyen L.N."/>
            <person name="Nguyen T.N."/>
            <person name="Nguyen N.N."/>
            <person name="Obregon M.O."/>
            <person name="Okwuonu G.O."/>
            <person name="Ongeri F.O."/>
            <person name="Onwere C.O."/>
            <person name="Osifeso I.O."/>
            <person name="Parra A.P."/>
            <person name="Patil S.P."/>
            <person name="Perez A.P."/>
            <person name="Perez Y.P."/>
            <person name="Pham C.P."/>
            <person name="Pu L.-L.P."/>
            <person name="Puazo M.P."/>
            <person name="Quiroz J.Q."/>
            <person name="Rouhana J.R."/>
            <person name="Ruiz M.R."/>
            <person name="Ruiz S.-J.R."/>
            <person name="Saada N.S."/>
            <person name="Santibanez J.S."/>
            <person name="Scheel M.S."/>
            <person name="Schneider B.S."/>
            <person name="Simmons D.S."/>
            <person name="Sisson I.S."/>
            <person name="Tang L.-Y.T."/>
            <person name="Thornton R.T."/>
            <person name="Tisius J.T."/>
            <person name="Toledanes G.T."/>
            <person name="Trejos Z.T."/>
            <person name="Usmani K.U."/>
            <person name="Varghese R.V."/>
            <person name="Vattathil S.V."/>
            <person name="Vee V.V."/>
            <person name="Walker D.W."/>
            <person name="Weissenberger G.W."/>
            <person name="White C.W."/>
            <person name="Williams A.W."/>
            <person name="Woodworth J.W."/>
            <person name="Wright R.W."/>
            <person name="Zhu Y.Z."/>
            <person name="Han Y.H."/>
            <person name="Newsham I.N."/>
            <person name="Nazareth L.N."/>
            <person name="Worley K.W."/>
            <person name="Muzny D.M."/>
            <person name="Rogers J.R."/>
            <person name="Gibbs R.G."/>
        </authorList>
    </citation>
    <scope>NUCLEOTIDE SEQUENCE [LARGE SCALE GENOMIC DNA]</scope>
</reference>
<dbReference type="GeneTree" id="ENSGT00940000167556"/>